<sequence length="185" mass="22274">MKCCQIKILYDFAIRRKWYGVLQLVLNCDHDRSIDKIRIIDDLFQLGYIKEQYIYEDEYEEDEYEEYYYDYAPFKKYVQFIRKHYLNEIDVDKIIEKACTDGVHTVVEGLILNNVDDISYYLDFTLNNLRFQQLKHSVSVFKRDYGKILLLFLKRVNNTSIDLNSVMNDVCHIGFSSVVLWLLQK</sequence>
<accession>A0A8S3S623</accession>
<dbReference type="Proteomes" id="UP000683360">
    <property type="component" value="Unassembled WGS sequence"/>
</dbReference>
<evidence type="ECO:0000313" key="1">
    <source>
        <dbReference type="EMBL" id="CAG2216550.1"/>
    </source>
</evidence>
<dbReference type="AlphaFoldDB" id="A0A8S3S623"/>
<name>A0A8S3S623_MYTED</name>
<protein>
    <submittedName>
        <fullName evidence="1">Uncharacterized protein</fullName>
    </submittedName>
</protein>
<proteinExistence type="predicted"/>
<dbReference type="EMBL" id="CAJPWZ010001485">
    <property type="protein sequence ID" value="CAG2216550.1"/>
    <property type="molecule type" value="Genomic_DNA"/>
</dbReference>
<comment type="caution">
    <text evidence="1">The sequence shown here is derived from an EMBL/GenBank/DDBJ whole genome shotgun (WGS) entry which is preliminary data.</text>
</comment>
<gene>
    <name evidence="1" type="ORF">MEDL_30275</name>
</gene>
<organism evidence="1 2">
    <name type="scientific">Mytilus edulis</name>
    <name type="common">Blue mussel</name>
    <dbReference type="NCBI Taxonomy" id="6550"/>
    <lineage>
        <taxon>Eukaryota</taxon>
        <taxon>Metazoa</taxon>
        <taxon>Spiralia</taxon>
        <taxon>Lophotrochozoa</taxon>
        <taxon>Mollusca</taxon>
        <taxon>Bivalvia</taxon>
        <taxon>Autobranchia</taxon>
        <taxon>Pteriomorphia</taxon>
        <taxon>Mytilida</taxon>
        <taxon>Mytiloidea</taxon>
        <taxon>Mytilidae</taxon>
        <taxon>Mytilinae</taxon>
        <taxon>Mytilus</taxon>
    </lineage>
</organism>
<evidence type="ECO:0000313" key="2">
    <source>
        <dbReference type="Proteomes" id="UP000683360"/>
    </source>
</evidence>
<reference evidence="1" key="1">
    <citation type="submission" date="2021-03" db="EMBL/GenBank/DDBJ databases">
        <authorList>
            <person name="Bekaert M."/>
        </authorList>
    </citation>
    <scope>NUCLEOTIDE SEQUENCE</scope>
</reference>
<keyword evidence="2" id="KW-1185">Reference proteome</keyword>